<reference evidence="2" key="1">
    <citation type="submission" date="2020-05" db="EMBL/GenBank/DDBJ databases">
        <title>WGS assembly of Panicum virgatum.</title>
        <authorList>
            <person name="Lovell J.T."/>
            <person name="Jenkins J."/>
            <person name="Shu S."/>
            <person name="Juenger T.E."/>
            <person name="Schmutz J."/>
        </authorList>
    </citation>
    <scope>NUCLEOTIDE SEQUENCE</scope>
    <source>
        <strain evidence="2">AP13</strain>
    </source>
</reference>
<gene>
    <name evidence="2" type="ORF">PVAP13_9NG681214</name>
</gene>
<feature type="region of interest" description="Disordered" evidence="1">
    <location>
        <begin position="40"/>
        <end position="102"/>
    </location>
</feature>
<keyword evidence="3" id="KW-1185">Reference proteome</keyword>
<feature type="compositionally biased region" description="Basic and acidic residues" evidence="1">
    <location>
        <begin position="92"/>
        <end position="101"/>
    </location>
</feature>
<proteinExistence type="predicted"/>
<evidence type="ECO:0000313" key="2">
    <source>
        <dbReference type="EMBL" id="KAG2541430.1"/>
    </source>
</evidence>
<dbReference type="Proteomes" id="UP000823388">
    <property type="component" value="Chromosome 9N"/>
</dbReference>
<protein>
    <submittedName>
        <fullName evidence="2">Uncharacterized protein</fullName>
    </submittedName>
</protein>
<dbReference type="EMBL" id="CM029054">
    <property type="protein sequence ID" value="KAG2541430.1"/>
    <property type="molecule type" value="Genomic_DNA"/>
</dbReference>
<comment type="caution">
    <text evidence="2">The sequence shown here is derived from an EMBL/GenBank/DDBJ whole genome shotgun (WGS) entry which is preliminary data.</text>
</comment>
<organism evidence="2 3">
    <name type="scientific">Panicum virgatum</name>
    <name type="common">Blackwell switchgrass</name>
    <dbReference type="NCBI Taxonomy" id="38727"/>
    <lineage>
        <taxon>Eukaryota</taxon>
        <taxon>Viridiplantae</taxon>
        <taxon>Streptophyta</taxon>
        <taxon>Embryophyta</taxon>
        <taxon>Tracheophyta</taxon>
        <taxon>Spermatophyta</taxon>
        <taxon>Magnoliopsida</taxon>
        <taxon>Liliopsida</taxon>
        <taxon>Poales</taxon>
        <taxon>Poaceae</taxon>
        <taxon>PACMAD clade</taxon>
        <taxon>Panicoideae</taxon>
        <taxon>Panicodae</taxon>
        <taxon>Paniceae</taxon>
        <taxon>Panicinae</taxon>
        <taxon>Panicum</taxon>
        <taxon>Panicum sect. Hiantes</taxon>
    </lineage>
</organism>
<sequence length="177" mass="19054">MQSELNTLNKQSLFASADARTSCTDGCGTALCRCPSHDPSRAWTAAGAGSQSRSRTGMNPIRPAGAGPFEDRKRVSRKRMRRRRLLPAAEESQQKGKESAQRAHVCAPIPFHGRRAAMIDAAHASRHTWRAVGARKASPGKISLGEPCREICDPLAVFHFGAVRQVAGRGKGAAINK</sequence>
<accession>A0A8T0MWA6</accession>
<feature type="compositionally biased region" description="Basic residues" evidence="1">
    <location>
        <begin position="74"/>
        <end position="85"/>
    </location>
</feature>
<evidence type="ECO:0000256" key="1">
    <source>
        <dbReference type="SAM" id="MobiDB-lite"/>
    </source>
</evidence>
<name>A0A8T0MWA6_PANVG</name>
<dbReference type="AlphaFoldDB" id="A0A8T0MWA6"/>
<evidence type="ECO:0000313" key="3">
    <source>
        <dbReference type="Proteomes" id="UP000823388"/>
    </source>
</evidence>